<dbReference type="GO" id="GO:0005525">
    <property type="term" value="F:GTP binding"/>
    <property type="evidence" value="ECO:0007669"/>
    <property type="project" value="UniProtKB-KW"/>
</dbReference>
<evidence type="ECO:0000313" key="4">
    <source>
        <dbReference type="Proteomes" id="UP000215694"/>
    </source>
</evidence>
<comment type="caution">
    <text evidence="3">The sequence shown here is derived from an EMBL/GenBank/DDBJ whole genome shotgun (WGS) entry which is preliminary data.</text>
</comment>
<gene>
    <name evidence="3" type="ORF">CHL78_010980</name>
</gene>
<keyword evidence="2" id="KW-0342">GTP-binding</keyword>
<protein>
    <submittedName>
        <fullName evidence="3">Uncharacterized protein</fullName>
    </submittedName>
</protein>
<reference evidence="3 4" key="1">
    <citation type="journal article" date="2017" name="Genome Announc.">
        <title>Draft Genome Sequence of Romboutsia weinsteinii sp. nov. Strain CCRI-19649(T) Isolated from Surface Water.</title>
        <authorList>
            <person name="Maheux A.F."/>
            <person name="Boudreau D.K."/>
            <person name="Berube E."/>
            <person name="Boissinot M."/>
            <person name="Cantin P."/>
            <person name="Raymond F."/>
            <person name="Corbeil J."/>
            <person name="Omar R.F."/>
            <person name="Bergeron M.G."/>
        </authorList>
    </citation>
    <scope>NUCLEOTIDE SEQUENCE [LARGE SCALE GENOMIC DNA]</scope>
    <source>
        <strain evidence="3 4">CCRI-19649</strain>
    </source>
</reference>
<accession>A0A371J2T2</accession>
<sequence length="311" mass="35237">MNKVIEGNFESINKIKFIGIGPQGISIINKLSEDKKNNIKLAAIDTNNSVINTNEKIYFSSYHGYDCLVNDKFLNLIDEIDSQSEELFSLIKEEKMVILTWDIYDITSTQIALELGKHALKNDIIILPIVTGYEGKAGNTLDTKFYMKKVNKNIGPAINLSNKKVTNKISAKEDRIYDYNIIIKTIDLLLENIMSTCSVNLDYDDIKWLFEETGNDVQMCIASLNENDTEEDIKNKIGSSMLFRRGSRLPKKIIINLNASIGQQDEGRVYKVIQSVATSLQDISHKDCKITFSIKFTEKDDNTIDILTVQV</sequence>
<dbReference type="RefSeq" id="WP_094366946.1">
    <property type="nucleotide sequence ID" value="NZ_NOJY02000017.1"/>
</dbReference>
<dbReference type="InterPro" id="IPR036525">
    <property type="entry name" value="Tubulin/FtsZ_GTPase_sf"/>
</dbReference>
<evidence type="ECO:0000313" key="3">
    <source>
        <dbReference type="EMBL" id="RDY26987.1"/>
    </source>
</evidence>
<evidence type="ECO:0000256" key="2">
    <source>
        <dbReference type="ARBA" id="ARBA00023134"/>
    </source>
</evidence>
<dbReference type="OrthoDB" id="1751796at2"/>
<evidence type="ECO:0000256" key="1">
    <source>
        <dbReference type="ARBA" id="ARBA00022741"/>
    </source>
</evidence>
<dbReference type="EMBL" id="NOJY02000017">
    <property type="protein sequence ID" value="RDY26987.1"/>
    <property type="molecule type" value="Genomic_DNA"/>
</dbReference>
<keyword evidence="4" id="KW-1185">Reference proteome</keyword>
<dbReference type="Proteomes" id="UP000215694">
    <property type="component" value="Unassembled WGS sequence"/>
</dbReference>
<keyword evidence="1" id="KW-0547">Nucleotide-binding</keyword>
<organism evidence="3 4">
    <name type="scientific">Romboutsia weinsteinii</name>
    <dbReference type="NCBI Taxonomy" id="2020949"/>
    <lineage>
        <taxon>Bacteria</taxon>
        <taxon>Bacillati</taxon>
        <taxon>Bacillota</taxon>
        <taxon>Clostridia</taxon>
        <taxon>Peptostreptococcales</taxon>
        <taxon>Peptostreptococcaceae</taxon>
        <taxon>Romboutsia</taxon>
    </lineage>
</organism>
<dbReference type="Gene3D" id="3.40.50.1440">
    <property type="entry name" value="Tubulin/FtsZ, GTPase domain"/>
    <property type="match status" value="1"/>
</dbReference>
<dbReference type="Gene3D" id="3.30.1330.20">
    <property type="entry name" value="Tubulin/FtsZ, C-terminal domain"/>
    <property type="match status" value="1"/>
</dbReference>
<name>A0A371J2T2_9FIRM</name>
<proteinExistence type="predicted"/>
<dbReference type="AlphaFoldDB" id="A0A371J2T2"/>
<dbReference type="InterPro" id="IPR037103">
    <property type="entry name" value="Tubulin/FtsZ-like_C"/>
</dbReference>